<evidence type="ECO:0000256" key="1">
    <source>
        <dbReference type="SAM" id="Phobius"/>
    </source>
</evidence>
<gene>
    <name evidence="2" type="ORF">E3O46_13375</name>
</gene>
<evidence type="ECO:0000313" key="2">
    <source>
        <dbReference type="EMBL" id="TFC18675.1"/>
    </source>
</evidence>
<keyword evidence="1" id="KW-1133">Transmembrane helix</keyword>
<feature type="transmembrane region" description="Helical" evidence="1">
    <location>
        <begin position="54"/>
        <end position="74"/>
    </location>
</feature>
<name>A0ABY2IKK0_9MICO</name>
<sequence length="183" mass="18919">MTGRNTFVRSLHDVGLAVWAGGALMGAVGLNGSAATAKNPRERLALASEGWKRWAPVQVAALIAHGVGGAGLILGNKARLAGQPEARANTIVKLALTGVAAGTTLYSGILGTQMSKHSGEATIGTTEGGPGASAELESLQRQQRVLQWVTPALTVILIVLAAQQGEQQRPIAGWLARFSHTSR</sequence>
<evidence type="ECO:0008006" key="4">
    <source>
        <dbReference type="Google" id="ProtNLM"/>
    </source>
</evidence>
<organism evidence="2 3">
    <name type="scientific">Cryobacterium glucosi</name>
    <dbReference type="NCBI Taxonomy" id="1259175"/>
    <lineage>
        <taxon>Bacteria</taxon>
        <taxon>Bacillati</taxon>
        <taxon>Actinomycetota</taxon>
        <taxon>Actinomycetes</taxon>
        <taxon>Micrococcales</taxon>
        <taxon>Microbacteriaceae</taxon>
        <taxon>Cryobacterium</taxon>
    </lineage>
</organism>
<feature type="transmembrane region" description="Helical" evidence="1">
    <location>
        <begin position="86"/>
        <end position="109"/>
    </location>
</feature>
<keyword evidence="1" id="KW-0472">Membrane</keyword>
<dbReference type="EMBL" id="SOFS01000031">
    <property type="protein sequence ID" value="TFC18675.1"/>
    <property type="molecule type" value="Genomic_DNA"/>
</dbReference>
<feature type="transmembrane region" description="Helical" evidence="1">
    <location>
        <begin position="14"/>
        <end position="34"/>
    </location>
</feature>
<keyword evidence="1" id="KW-0812">Transmembrane</keyword>
<accession>A0ABY2IKK0</accession>
<dbReference type="Proteomes" id="UP000297604">
    <property type="component" value="Unassembled WGS sequence"/>
</dbReference>
<proteinExistence type="predicted"/>
<comment type="caution">
    <text evidence="2">The sequence shown here is derived from an EMBL/GenBank/DDBJ whole genome shotgun (WGS) entry which is preliminary data.</text>
</comment>
<reference evidence="2 3" key="1">
    <citation type="submission" date="2019-03" db="EMBL/GenBank/DDBJ databases">
        <title>Genomics of glacier-inhabiting Cryobacterium strains.</title>
        <authorList>
            <person name="Liu Q."/>
            <person name="Xin Y.-H."/>
        </authorList>
    </citation>
    <scope>NUCLEOTIDE SEQUENCE [LARGE SCALE GENOMIC DNA]</scope>
    <source>
        <strain evidence="2 3">MDB1-5</strain>
    </source>
</reference>
<protein>
    <recommendedName>
        <fullName evidence="4">DUF4235 domain-containing protein</fullName>
    </recommendedName>
</protein>
<keyword evidence="3" id="KW-1185">Reference proteome</keyword>
<dbReference type="RefSeq" id="WP_134449841.1">
    <property type="nucleotide sequence ID" value="NZ_SOFS01000031.1"/>
</dbReference>
<feature type="transmembrane region" description="Helical" evidence="1">
    <location>
        <begin position="145"/>
        <end position="162"/>
    </location>
</feature>
<evidence type="ECO:0000313" key="3">
    <source>
        <dbReference type="Proteomes" id="UP000297604"/>
    </source>
</evidence>